<dbReference type="GO" id="GO:0006096">
    <property type="term" value="P:glycolytic process"/>
    <property type="evidence" value="ECO:0007669"/>
    <property type="project" value="UniProtKB-UniPathway"/>
</dbReference>
<dbReference type="OrthoDB" id="1739814at2759"/>
<dbReference type="InterPro" id="IPR029017">
    <property type="entry name" value="Enolase-like_N"/>
</dbReference>
<protein>
    <recommendedName>
        <fullName evidence="4">phosphopyruvate hydratase</fullName>
        <ecNumber evidence="4">4.2.1.11</ecNumber>
    </recommendedName>
</protein>
<gene>
    <name evidence="10" type="primary">ENO</name>
    <name evidence="10" type="ORF">AK812_SmicGene1023</name>
</gene>
<dbReference type="Pfam" id="PF03952">
    <property type="entry name" value="Enolase_N"/>
    <property type="match status" value="1"/>
</dbReference>
<dbReference type="GO" id="GO:0000287">
    <property type="term" value="F:magnesium ion binding"/>
    <property type="evidence" value="ECO:0007669"/>
    <property type="project" value="InterPro"/>
</dbReference>
<dbReference type="Gene3D" id="3.20.20.120">
    <property type="entry name" value="Enolase-like C-terminal domain"/>
    <property type="match status" value="1"/>
</dbReference>
<accession>A0A1Q9F5A8</accession>
<dbReference type="PRINTS" id="PR00148">
    <property type="entry name" value="ENOLASE"/>
</dbReference>
<dbReference type="UniPathway" id="UPA00109">
    <property type="reaction ID" value="UER00187"/>
</dbReference>
<dbReference type="SUPFAM" id="SSF50985">
    <property type="entry name" value="RCC1/BLIP-II"/>
    <property type="match status" value="2"/>
</dbReference>
<keyword evidence="7" id="KW-0456">Lyase</keyword>
<dbReference type="Gene3D" id="3.40.50.10490">
    <property type="entry name" value="Glucose-6-phosphate isomerase like protein, domain 1"/>
    <property type="match status" value="1"/>
</dbReference>
<dbReference type="Proteomes" id="UP000186817">
    <property type="component" value="Unassembled WGS sequence"/>
</dbReference>
<evidence type="ECO:0000256" key="5">
    <source>
        <dbReference type="ARBA" id="ARBA00022842"/>
    </source>
</evidence>
<dbReference type="CDD" id="cd03313">
    <property type="entry name" value="enolase"/>
    <property type="match status" value="1"/>
</dbReference>
<dbReference type="GO" id="GO:0004634">
    <property type="term" value="F:phosphopyruvate hydratase activity"/>
    <property type="evidence" value="ECO:0007669"/>
    <property type="project" value="UniProtKB-EC"/>
</dbReference>
<name>A0A1Q9F5A8_SYMMI</name>
<comment type="pathway">
    <text evidence="2">Carbohydrate degradation; glycolysis; pyruvate from D-glyceraldehyde 3-phosphate: step 4/5.</text>
</comment>
<dbReference type="Gene3D" id="2.130.10.30">
    <property type="entry name" value="Regulator of chromosome condensation 1/beta-lactamase-inhibitor protein II"/>
    <property type="match status" value="2"/>
</dbReference>
<keyword evidence="6" id="KW-0324">Glycolysis</keyword>
<evidence type="ECO:0000313" key="10">
    <source>
        <dbReference type="EMBL" id="OLQ14851.1"/>
    </source>
</evidence>
<dbReference type="InterPro" id="IPR001672">
    <property type="entry name" value="G6P_Isomerase"/>
</dbReference>
<feature type="domain" description="Enolase N-terminal" evidence="9">
    <location>
        <begin position="79"/>
        <end position="214"/>
    </location>
</feature>
<comment type="similarity">
    <text evidence="3">Belongs to the enolase family.</text>
</comment>
<evidence type="ECO:0000256" key="1">
    <source>
        <dbReference type="ARBA" id="ARBA00001946"/>
    </source>
</evidence>
<dbReference type="InterPro" id="IPR009091">
    <property type="entry name" value="RCC1/BLIP-II"/>
</dbReference>
<dbReference type="PANTHER" id="PTHR11902">
    <property type="entry name" value="ENOLASE"/>
    <property type="match status" value="1"/>
</dbReference>
<dbReference type="InterPro" id="IPR000941">
    <property type="entry name" value="Enolase"/>
</dbReference>
<evidence type="ECO:0000259" key="8">
    <source>
        <dbReference type="SMART" id="SM01192"/>
    </source>
</evidence>
<evidence type="ECO:0000256" key="3">
    <source>
        <dbReference type="ARBA" id="ARBA00009604"/>
    </source>
</evidence>
<keyword evidence="5" id="KW-0460">Magnesium</keyword>
<evidence type="ECO:0000256" key="6">
    <source>
        <dbReference type="ARBA" id="ARBA00023152"/>
    </source>
</evidence>
<dbReference type="GO" id="GO:0006094">
    <property type="term" value="P:gluconeogenesis"/>
    <property type="evidence" value="ECO:0007669"/>
    <property type="project" value="InterPro"/>
</dbReference>
<dbReference type="GO" id="GO:0000015">
    <property type="term" value="C:phosphopyruvate hydratase complex"/>
    <property type="evidence" value="ECO:0007669"/>
    <property type="project" value="InterPro"/>
</dbReference>
<evidence type="ECO:0000259" key="9">
    <source>
        <dbReference type="SMART" id="SM01193"/>
    </source>
</evidence>
<dbReference type="PANTHER" id="PTHR11902:SF1">
    <property type="entry name" value="ENOLASE"/>
    <property type="match status" value="1"/>
</dbReference>
<evidence type="ECO:0000256" key="7">
    <source>
        <dbReference type="ARBA" id="ARBA00023239"/>
    </source>
</evidence>
<dbReference type="EMBL" id="LSRX01000010">
    <property type="protein sequence ID" value="OLQ14851.1"/>
    <property type="molecule type" value="Genomic_DNA"/>
</dbReference>
<reference evidence="10 11" key="1">
    <citation type="submission" date="2016-02" db="EMBL/GenBank/DDBJ databases">
        <title>Genome analysis of coral dinoflagellate symbionts highlights evolutionary adaptations to a symbiotic lifestyle.</title>
        <authorList>
            <person name="Aranda M."/>
            <person name="Li Y."/>
            <person name="Liew Y.J."/>
            <person name="Baumgarten S."/>
            <person name="Simakov O."/>
            <person name="Wilson M."/>
            <person name="Piel J."/>
            <person name="Ashoor H."/>
            <person name="Bougouffa S."/>
            <person name="Bajic V.B."/>
            <person name="Ryu T."/>
            <person name="Ravasi T."/>
            <person name="Bayer T."/>
            <person name="Micklem G."/>
            <person name="Kim H."/>
            <person name="Bhak J."/>
            <person name="Lajeunesse T.C."/>
            <person name="Voolstra C.R."/>
        </authorList>
    </citation>
    <scope>NUCLEOTIDE SEQUENCE [LARGE SCALE GENOMIC DNA]</scope>
    <source>
        <strain evidence="10 11">CCMP2467</strain>
    </source>
</reference>
<dbReference type="FunFam" id="3.30.390.10:FF:000001">
    <property type="entry name" value="Enolase"/>
    <property type="match status" value="1"/>
</dbReference>
<dbReference type="SUPFAM" id="SSF53697">
    <property type="entry name" value="SIS domain"/>
    <property type="match status" value="1"/>
</dbReference>
<dbReference type="SUPFAM" id="SSF54826">
    <property type="entry name" value="Enolase N-terminal domain-like"/>
    <property type="match status" value="1"/>
</dbReference>
<dbReference type="InterPro" id="IPR023096">
    <property type="entry name" value="G6P_Isomerase_C"/>
</dbReference>
<dbReference type="SMART" id="SM01193">
    <property type="entry name" value="Enolase_N"/>
    <property type="match status" value="1"/>
</dbReference>
<dbReference type="EC" id="4.2.1.11" evidence="4"/>
<proteinExistence type="inferred from homology"/>
<sequence length="1137" mass="119073">MRTNAFILEGKQTANTNVWNINSFDQWGVELGKVLGVKVRKYLSEARKGSGDASGFQKPTAKLMSAMLTAPQAGGDDRIVMIRAREIYDSRGNPTVEVDLVTETSLFRAAVPSGASTGIYEALELRDGDKTRLLGKGVLKAVANINDIIAPKLIGMKVTEQATLDKLMVEQLDGSKNEWGWSKSKLGANAILAVSMAICRAGAAAMQVPLYQYIAMLAGKPTDRFVMPVPSFNVINGGSHAGNRLACQEFMILPTGASSFKNAMEIGAEVYHTLKSVIKKKYGQDACNVGDEGGFAPNVQDNNEALNVLMEAIEKSGHAGKVKIGTDVAASEFWRSEEKKYDLDFKNESGGAPEMKKTAEEMIEYYKAWFSSYPFVSIEDPFDQDDWEAYAKLLSFDALQYDMRLDEPVHTLRRRAQIALGVGKGLLLDSSGCALDGRAPIKTTSVANGDSLTLHLSRVQVQASRYAFAAILGDGSVVTWGDADFGGDSTAVQGQLQDVQQIQASHHAFAAILGDGSVVTWGDADIGGDSSAVQGQLRNVQQVQASESAFAAIIGDGSVVTWGEAGCGGDSSAVQGQLRNVQQVQPSESAFAAILGDGSVVTWGHPFFGGNSSAVQGQLQDVQQVQASARAFAAILGDGSVVTWGAGSLGGDSSAVQGQLKNVQQVQACESAFAAILGDGSVVTWGDADVGGDSSAVQGQLKNVQQVQASYGAFAAILGDGSVVTWGEPGCGGDSSSVQDQLKNVQQVQASYGAFAAILGDGSVATWGDDDFGGDSSAVQGQLRNVQQVQASLSAFSLIPSAAFAAILGDGSVVTWGDARCGGDSSAVQRQLKNVQQVQASQSAFAAILGDGSVVTWGEPGLGGDSSAVQGQLRNVQQVQASYGAFAAILGDGSVVRPFDRSVVGDLQGLSQVNQIGSVTEAIEAANISMDAGWGVMALLPETVDLGHASMSPTDLVRQRTPSSPILSWAFALGSEANECDKCLYSGNVGGLSKYNQLLRIEVLDGSVRVRTVPEVKPLPLQGSGSDGSGSTVRGSVPFLPAVARHKSKRGQGPCTLGGGLDLRLSAFPLTMPSDHFPSLAQGEEDGALQISDSWEFRVGGEEDGALQISDSWEFRVGVAASAGRVKQGLCRFLGGS</sequence>
<dbReference type="InterPro" id="IPR020810">
    <property type="entry name" value="Enolase_C"/>
</dbReference>
<dbReference type="InterPro" id="IPR036849">
    <property type="entry name" value="Enolase-like_C_sf"/>
</dbReference>
<organism evidence="10 11">
    <name type="scientific">Symbiodinium microadriaticum</name>
    <name type="common">Dinoflagellate</name>
    <name type="synonym">Zooxanthella microadriatica</name>
    <dbReference type="NCBI Taxonomy" id="2951"/>
    <lineage>
        <taxon>Eukaryota</taxon>
        <taxon>Sar</taxon>
        <taxon>Alveolata</taxon>
        <taxon>Dinophyceae</taxon>
        <taxon>Suessiales</taxon>
        <taxon>Symbiodiniaceae</taxon>
        <taxon>Symbiodinium</taxon>
    </lineage>
</organism>
<dbReference type="InterPro" id="IPR046348">
    <property type="entry name" value="SIS_dom_sf"/>
</dbReference>
<evidence type="ECO:0000313" key="11">
    <source>
        <dbReference type="Proteomes" id="UP000186817"/>
    </source>
</evidence>
<comment type="cofactor">
    <cofactor evidence="1">
        <name>Mg(2+)</name>
        <dbReference type="ChEBI" id="CHEBI:18420"/>
    </cofactor>
</comment>
<dbReference type="SMART" id="SM01192">
    <property type="entry name" value="Enolase_C"/>
    <property type="match status" value="1"/>
</dbReference>
<feature type="domain" description="Enolase C-terminal TIM barrel" evidence="8">
    <location>
        <begin position="224"/>
        <end position="470"/>
    </location>
</feature>
<comment type="caution">
    <text evidence="10">The sequence shown here is derived from an EMBL/GenBank/DDBJ whole genome shotgun (WGS) entry which is preliminary data.</text>
</comment>
<dbReference type="GO" id="GO:0004347">
    <property type="term" value="F:glucose-6-phosphate isomerase activity"/>
    <property type="evidence" value="ECO:0007669"/>
    <property type="project" value="InterPro"/>
</dbReference>
<evidence type="ECO:0000256" key="4">
    <source>
        <dbReference type="ARBA" id="ARBA00012058"/>
    </source>
</evidence>
<dbReference type="Pfam" id="PF00113">
    <property type="entry name" value="Enolase_C"/>
    <property type="match status" value="2"/>
</dbReference>
<dbReference type="Gene3D" id="3.30.390.10">
    <property type="entry name" value="Enolase-like, N-terminal domain"/>
    <property type="match status" value="1"/>
</dbReference>
<dbReference type="HAMAP" id="MF_00318">
    <property type="entry name" value="Enolase"/>
    <property type="match status" value="1"/>
</dbReference>
<dbReference type="InterPro" id="IPR020811">
    <property type="entry name" value="Enolase_N"/>
</dbReference>
<dbReference type="SUPFAM" id="SSF51604">
    <property type="entry name" value="Enolase C-terminal domain-like"/>
    <property type="match status" value="2"/>
</dbReference>
<dbReference type="Pfam" id="PF00342">
    <property type="entry name" value="PGI"/>
    <property type="match status" value="1"/>
</dbReference>
<dbReference type="AlphaFoldDB" id="A0A1Q9F5A8"/>
<dbReference type="Gene3D" id="1.10.1390.10">
    <property type="match status" value="1"/>
</dbReference>
<evidence type="ECO:0000256" key="2">
    <source>
        <dbReference type="ARBA" id="ARBA00005031"/>
    </source>
</evidence>
<dbReference type="GO" id="GO:0097367">
    <property type="term" value="F:carbohydrate derivative binding"/>
    <property type="evidence" value="ECO:0007669"/>
    <property type="project" value="InterPro"/>
</dbReference>
<keyword evidence="11" id="KW-1185">Reference proteome</keyword>